<organism evidence="6 7">
    <name type="scientific">Advenella alkanexedens</name>
    <dbReference type="NCBI Taxonomy" id="1481665"/>
    <lineage>
        <taxon>Bacteria</taxon>
        <taxon>Pseudomonadati</taxon>
        <taxon>Pseudomonadota</taxon>
        <taxon>Betaproteobacteria</taxon>
        <taxon>Burkholderiales</taxon>
        <taxon>Alcaligenaceae</taxon>
    </lineage>
</organism>
<evidence type="ECO:0000259" key="4">
    <source>
        <dbReference type="Pfam" id="PF25876"/>
    </source>
</evidence>
<dbReference type="PANTHER" id="PTHR30469">
    <property type="entry name" value="MULTIDRUG RESISTANCE PROTEIN MDTA"/>
    <property type="match status" value="1"/>
</dbReference>
<sequence>MPVRAVVVFLNLLLLFFLGPSMAWASNGPAEPPRPALTVSVQQVDFVEMERILSATGNIRPWQDASVSVQTTGLRLKAVFADVGDVVQAGQLLAEFDDTIIRTEIDQTRAAIIQAQASLEQATQNAKRIRRLMGSGAVSQQEADQILAAEKINQAQLASAQAALLGQEQRLAYTRLLAPYDGVVSAKSAILGAVYSPGQELFHLIVQNKLQWEASVSSRHLSELETGTKAILHVGEGVVEGTVRQQSPALNEQTRQAIVYVDLVPSPLVKAGMFVRGDFKLGTREVIVLPRQALVLRDGFYYVFVLEENNRVALRKIDIGQSLPDGVEVLSGLVAGDTIVVKGARFLEDGDTVRVAQVAADTVPGMASVTASGAAFARAGQ</sequence>
<comment type="caution">
    <text evidence="6">The sequence shown here is derived from an EMBL/GenBank/DDBJ whole genome shotgun (WGS) entry which is preliminary data.</text>
</comment>
<dbReference type="InterPro" id="IPR058624">
    <property type="entry name" value="MdtA-like_HH"/>
</dbReference>
<dbReference type="PANTHER" id="PTHR30469:SF15">
    <property type="entry name" value="HLYD FAMILY OF SECRETION PROTEINS"/>
    <property type="match status" value="1"/>
</dbReference>
<gene>
    <name evidence="6" type="ORF">KU392_01210</name>
</gene>
<keyword evidence="7" id="KW-1185">Reference proteome</keyword>
<keyword evidence="2" id="KW-0175">Coiled coil</keyword>
<protein>
    <submittedName>
        <fullName evidence="6">Efflux RND transporter periplasmic adaptor subunit</fullName>
    </submittedName>
</protein>
<accession>A0ABS6NJR1</accession>
<feature type="domain" description="YknX-like C-terminal permuted SH3-like" evidence="5">
    <location>
        <begin position="286"/>
        <end position="355"/>
    </location>
</feature>
<feature type="chain" id="PRO_5045796583" evidence="3">
    <location>
        <begin position="26"/>
        <end position="381"/>
    </location>
</feature>
<dbReference type="InterPro" id="IPR006143">
    <property type="entry name" value="RND_pump_MFP"/>
</dbReference>
<dbReference type="RefSeq" id="WP_217734332.1">
    <property type="nucleotide sequence ID" value="NZ_JAHSPR010000001.1"/>
</dbReference>
<dbReference type="InterPro" id="IPR058637">
    <property type="entry name" value="YknX-like_C"/>
</dbReference>
<evidence type="ECO:0000256" key="2">
    <source>
        <dbReference type="SAM" id="Coils"/>
    </source>
</evidence>
<dbReference type="Pfam" id="PF25989">
    <property type="entry name" value="YknX_C"/>
    <property type="match status" value="1"/>
</dbReference>
<keyword evidence="3" id="KW-0732">Signal</keyword>
<dbReference type="Proteomes" id="UP000722165">
    <property type="component" value="Unassembled WGS sequence"/>
</dbReference>
<feature type="signal peptide" evidence="3">
    <location>
        <begin position="1"/>
        <end position="25"/>
    </location>
</feature>
<evidence type="ECO:0000256" key="1">
    <source>
        <dbReference type="ARBA" id="ARBA00009477"/>
    </source>
</evidence>
<dbReference type="NCBIfam" id="TIGR01730">
    <property type="entry name" value="RND_mfp"/>
    <property type="match status" value="1"/>
</dbReference>
<name>A0ABS6NJR1_9BURK</name>
<evidence type="ECO:0000259" key="5">
    <source>
        <dbReference type="Pfam" id="PF25989"/>
    </source>
</evidence>
<feature type="domain" description="Multidrug resistance protein MdtA-like alpha-helical hairpin" evidence="4">
    <location>
        <begin position="105"/>
        <end position="174"/>
    </location>
</feature>
<evidence type="ECO:0000313" key="6">
    <source>
        <dbReference type="EMBL" id="MBV4395871.1"/>
    </source>
</evidence>
<comment type="similarity">
    <text evidence="1">Belongs to the membrane fusion protein (MFP) (TC 8.A.1) family.</text>
</comment>
<dbReference type="EMBL" id="JAHSPR010000001">
    <property type="protein sequence ID" value="MBV4395871.1"/>
    <property type="molecule type" value="Genomic_DNA"/>
</dbReference>
<feature type="coiled-coil region" evidence="2">
    <location>
        <begin position="105"/>
        <end position="132"/>
    </location>
</feature>
<reference evidence="6 7" key="1">
    <citation type="submission" date="2021-06" db="EMBL/GenBank/DDBJ databases">
        <authorList>
            <person name="Lu T."/>
            <person name="Wang Q."/>
            <person name="Han X."/>
        </authorList>
    </citation>
    <scope>NUCLEOTIDE SEQUENCE [LARGE SCALE GENOMIC DNA]</scope>
    <source>
        <strain evidence="6 7">LAM0050</strain>
    </source>
</reference>
<evidence type="ECO:0000256" key="3">
    <source>
        <dbReference type="SAM" id="SignalP"/>
    </source>
</evidence>
<evidence type="ECO:0000313" key="7">
    <source>
        <dbReference type="Proteomes" id="UP000722165"/>
    </source>
</evidence>
<dbReference type="Pfam" id="PF25876">
    <property type="entry name" value="HH_MFP_RND"/>
    <property type="match status" value="1"/>
</dbReference>
<proteinExistence type="inferred from homology"/>